<dbReference type="PANTHER" id="PTHR13393">
    <property type="entry name" value="SAM-DEPENDENT METHYLTRANSFERASE"/>
    <property type="match status" value="1"/>
</dbReference>
<dbReference type="Proteomes" id="UP000053317">
    <property type="component" value="Unassembled WGS sequence"/>
</dbReference>
<dbReference type="PANTHER" id="PTHR13393:SF0">
    <property type="entry name" value="RNA N6-ADENOSINE-METHYLTRANSFERASE METTL16"/>
    <property type="match status" value="1"/>
</dbReference>
<keyword evidence="2" id="KW-0808">Transferase</keyword>
<evidence type="ECO:0000313" key="4">
    <source>
        <dbReference type="Proteomes" id="UP000053317"/>
    </source>
</evidence>
<dbReference type="EMBL" id="LCWF01000023">
    <property type="protein sequence ID" value="KKY27579.1"/>
    <property type="molecule type" value="Genomic_DNA"/>
</dbReference>
<dbReference type="Gene3D" id="3.40.50.150">
    <property type="entry name" value="Vaccinia Virus protein VP39"/>
    <property type="match status" value="1"/>
</dbReference>
<keyword evidence="1" id="KW-0489">Methyltransferase</keyword>
<gene>
    <name evidence="3" type="ORF">UCRPC4_g01021</name>
</gene>
<evidence type="ECO:0000256" key="2">
    <source>
        <dbReference type="ARBA" id="ARBA00022679"/>
    </source>
</evidence>
<evidence type="ECO:0000256" key="1">
    <source>
        <dbReference type="ARBA" id="ARBA00022603"/>
    </source>
</evidence>
<reference evidence="3 4" key="2">
    <citation type="submission" date="2015-05" db="EMBL/GenBank/DDBJ databases">
        <authorList>
            <person name="Morales-Cruz A."/>
            <person name="Amrine K.C."/>
            <person name="Cantu D."/>
        </authorList>
    </citation>
    <scope>NUCLEOTIDE SEQUENCE [LARGE SCALE GENOMIC DNA]</scope>
    <source>
        <strain evidence="3">UCRPC4</strain>
    </source>
</reference>
<proteinExistence type="predicted"/>
<comment type="caution">
    <text evidence="3">The sequence shown here is derived from an EMBL/GenBank/DDBJ whole genome shotgun (WGS) entry which is preliminary data.</text>
</comment>
<dbReference type="Pfam" id="PF05971">
    <property type="entry name" value="Methyltransf_10"/>
    <property type="match status" value="2"/>
</dbReference>
<reference evidence="3 4" key="1">
    <citation type="submission" date="2015-05" db="EMBL/GenBank/DDBJ databases">
        <title>Distinctive expansion of gene families associated with plant cell wall degradation and secondary metabolism in the genomes of grapevine trunk pathogens.</title>
        <authorList>
            <person name="Lawrence D.P."/>
            <person name="Travadon R."/>
            <person name="Rolshausen P.E."/>
            <person name="Baumgartner K."/>
        </authorList>
    </citation>
    <scope>NUCLEOTIDE SEQUENCE [LARGE SCALE GENOMIC DNA]</scope>
    <source>
        <strain evidence="3">UCRPC4</strain>
    </source>
</reference>
<accession>A0A0G2EZN2</accession>
<dbReference type="OrthoDB" id="514248at2759"/>
<name>A0A0G2EZN2_PHACM</name>
<sequence length="324" mass="36535">MDPLVMSYENIRPIKDVSIMAKIAPFSPLPPDLYEQEVNFAELALQFPDFAKRLKPNGQLDFSDPESVRQLTKSLLRRDFDLEIELPEDRLCPPVLYRDLRLLVEAYVASSANPTTITANTNVDSKSLQYANKNIVLNEMSSKITLVTSTLDGPLIPEKIFEQTPYLSFTMTNPPFYSSTADLLSSAASKSRPPYSSCTGAPIEMIYETPDPTISNLGGELSFIFRLLAQSMQQDVRTNVQWFTTMFGKLSSASALTEKLQEDPRQDVGELDGPGYHTDHPKLLQEAPKVWDELCFLLKQSLRSHCPYLQLPELYPLYPTTQQP</sequence>
<keyword evidence="4" id="KW-1185">Reference proteome</keyword>
<dbReference type="InterPro" id="IPR029063">
    <property type="entry name" value="SAM-dependent_MTases_sf"/>
</dbReference>
<dbReference type="GO" id="GO:0005634">
    <property type="term" value="C:nucleus"/>
    <property type="evidence" value="ECO:0007669"/>
    <property type="project" value="TreeGrafter"/>
</dbReference>
<protein>
    <submittedName>
        <fullName evidence="3">Uncharacterized protein</fullName>
    </submittedName>
</protein>
<dbReference type="GO" id="GO:0008168">
    <property type="term" value="F:methyltransferase activity"/>
    <property type="evidence" value="ECO:0007669"/>
    <property type="project" value="UniProtKB-KW"/>
</dbReference>
<dbReference type="InterPro" id="IPR010286">
    <property type="entry name" value="METTL16/RlmF"/>
</dbReference>
<evidence type="ECO:0000313" key="3">
    <source>
        <dbReference type="EMBL" id="KKY27579.1"/>
    </source>
</evidence>
<dbReference type="GO" id="GO:0070475">
    <property type="term" value="P:rRNA base methylation"/>
    <property type="evidence" value="ECO:0007669"/>
    <property type="project" value="TreeGrafter"/>
</dbReference>
<dbReference type="AlphaFoldDB" id="A0A0G2EZN2"/>
<organism evidence="3 4">
    <name type="scientific">Phaeomoniella chlamydospora</name>
    <name type="common">Phaeoacremonium chlamydosporum</name>
    <dbReference type="NCBI Taxonomy" id="158046"/>
    <lineage>
        <taxon>Eukaryota</taxon>
        <taxon>Fungi</taxon>
        <taxon>Dikarya</taxon>
        <taxon>Ascomycota</taxon>
        <taxon>Pezizomycotina</taxon>
        <taxon>Eurotiomycetes</taxon>
        <taxon>Chaetothyriomycetidae</taxon>
        <taxon>Phaeomoniellales</taxon>
        <taxon>Phaeomoniellaceae</taxon>
        <taxon>Phaeomoniella</taxon>
    </lineage>
</organism>